<comment type="caution">
    <text evidence="5">The sequence shown here is derived from an EMBL/GenBank/DDBJ whole genome shotgun (WGS) entry which is preliminary data.</text>
</comment>
<dbReference type="AlphaFoldDB" id="A0A3A8K6N2"/>
<dbReference type="Gene3D" id="2.40.50.100">
    <property type="match status" value="1"/>
</dbReference>
<dbReference type="EMBL" id="RAWE01000106">
    <property type="protein sequence ID" value="RKG99810.1"/>
    <property type="molecule type" value="Genomic_DNA"/>
</dbReference>
<dbReference type="InterPro" id="IPR006143">
    <property type="entry name" value="RND_pump_MFP"/>
</dbReference>
<reference evidence="6" key="1">
    <citation type="submission" date="2018-09" db="EMBL/GenBank/DDBJ databases">
        <authorList>
            <person name="Livingstone P.G."/>
            <person name="Whitworth D.E."/>
        </authorList>
    </citation>
    <scope>NUCLEOTIDE SEQUENCE [LARGE SCALE GENOMIC DNA]</scope>
    <source>
        <strain evidence="6">CA043D</strain>
    </source>
</reference>
<gene>
    <name evidence="5" type="ORF">D7X32_25525</name>
</gene>
<dbReference type="PROSITE" id="PS51257">
    <property type="entry name" value="PROKAR_LIPOPROTEIN"/>
    <property type="match status" value="1"/>
</dbReference>
<evidence type="ECO:0000313" key="6">
    <source>
        <dbReference type="Proteomes" id="UP000268313"/>
    </source>
</evidence>
<dbReference type="Pfam" id="PF25917">
    <property type="entry name" value="BSH_RND"/>
    <property type="match status" value="1"/>
</dbReference>
<keyword evidence="6" id="KW-1185">Reference proteome</keyword>
<comment type="similarity">
    <text evidence="1">Belongs to the membrane fusion protein (MFP) (TC 8.A.1) family.</text>
</comment>
<feature type="domain" description="CusB-like beta-barrel" evidence="4">
    <location>
        <begin position="209"/>
        <end position="279"/>
    </location>
</feature>
<accession>A0A3A8K6N2</accession>
<dbReference type="InterPro" id="IPR058792">
    <property type="entry name" value="Beta-barrel_RND_2"/>
</dbReference>
<dbReference type="RefSeq" id="WP_120605174.1">
    <property type="nucleotide sequence ID" value="NZ_RAWE01000106.1"/>
</dbReference>
<proteinExistence type="inferred from homology"/>
<dbReference type="Gene3D" id="2.40.30.170">
    <property type="match status" value="1"/>
</dbReference>
<dbReference type="Pfam" id="PF25954">
    <property type="entry name" value="Beta-barrel_RND_2"/>
    <property type="match status" value="1"/>
</dbReference>
<dbReference type="GO" id="GO:1990281">
    <property type="term" value="C:efflux pump complex"/>
    <property type="evidence" value="ECO:0007669"/>
    <property type="project" value="TreeGrafter"/>
</dbReference>
<evidence type="ECO:0000256" key="1">
    <source>
        <dbReference type="ARBA" id="ARBA00009477"/>
    </source>
</evidence>
<keyword evidence="2" id="KW-0175">Coiled coil</keyword>
<dbReference type="InterPro" id="IPR058625">
    <property type="entry name" value="MdtA-like_BSH"/>
</dbReference>
<evidence type="ECO:0000259" key="3">
    <source>
        <dbReference type="Pfam" id="PF25917"/>
    </source>
</evidence>
<evidence type="ECO:0000313" key="5">
    <source>
        <dbReference type="EMBL" id="RKG99810.1"/>
    </source>
</evidence>
<protein>
    <submittedName>
        <fullName evidence="5">Efflux RND transporter periplasmic adaptor subunit</fullName>
    </submittedName>
</protein>
<dbReference type="OrthoDB" id="176710at2"/>
<name>A0A3A8K6N2_9BACT</name>
<dbReference type="Gene3D" id="1.10.287.470">
    <property type="entry name" value="Helix hairpin bin"/>
    <property type="match status" value="1"/>
</dbReference>
<dbReference type="GO" id="GO:0015562">
    <property type="term" value="F:efflux transmembrane transporter activity"/>
    <property type="evidence" value="ECO:0007669"/>
    <property type="project" value="TreeGrafter"/>
</dbReference>
<dbReference type="Proteomes" id="UP000268313">
    <property type="component" value="Unassembled WGS sequence"/>
</dbReference>
<feature type="coiled-coil region" evidence="2">
    <location>
        <begin position="93"/>
        <end position="120"/>
    </location>
</feature>
<evidence type="ECO:0000259" key="4">
    <source>
        <dbReference type="Pfam" id="PF25954"/>
    </source>
</evidence>
<dbReference type="PANTHER" id="PTHR30469:SF15">
    <property type="entry name" value="HLYD FAMILY OF SECRETION PROTEINS"/>
    <property type="match status" value="1"/>
</dbReference>
<evidence type="ECO:0000256" key="2">
    <source>
        <dbReference type="SAM" id="Coils"/>
    </source>
</evidence>
<organism evidence="5 6">
    <name type="scientific">Corallococcus carmarthensis</name>
    <dbReference type="NCBI Taxonomy" id="2316728"/>
    <lineage>
        <taxon>Bacteria</taxon>
        <taxon>Pseudomonadati</taxon>
        <taxon>Myxococcota</taxon>
        <taxon>Myxococcia</taxon>
        <taxon>Myxococcales</taxon>
        <taxon>Cystobacterineae</taxon>
        <taxon>Myxococcaceae</taxon>
        <taxon>Corallococcus</taxon>
    </lineage>
</organism>
<dbReference type="PANTHER" id="PTHR30469">
    <property type="entry name" value="MULTIDRUG RESISTANCE PROTEIN MDTA"/>
    <property type="match status" value="1"/>
</dbReference>
<dbReference type="SUPFAM" id="SSF111369">
    <property type="entry name" value="HlyD-like secretion proteins"/>
    <property type="match status" value="1"/>
</dbReference>
<feature type="domain" description="Multidrug resistance protein MdtA-like barrel-sandwich hybrid" evidence="3">
    <location>
        <begin position="59"/>
        <end position="195"/>
    </location>
</feature>
<dbReference type="NCBIfam" id="TIGR01730">
    <property type="entry name" value="RND_mfp"/>
    <property type="match status" value="1"/>
</dbReference>
<sequence length="357" mass="36871">MSPRFALLACLFASGVGCQRTPPQEGAPPLPRVRVAIVAPAQAVRGLRVAGLLSAPPGREVRLSPRVPGRLSQLRVAEGDRVRAGEVLAQVDTVNATAELQQAEASLREATSALEAAKEKRARTDVLAEHGVAARQDAEQDRSAEAAARAAEARARSALELARRGLGRTSLQAPFDGVVTAIGVRQGEMVEGANPPVVQVSATDPLELRAFVTQQEAAAVQPGQRATLTVDGLDGAREGEVAAVSPSVEPQSGNVLIRLRFANPGGELRLGATARAHIVMASLGSALAVPPSALLPQEDGGVAVARFADGRVHRVPVQVISEDEGGAVVQGPLAVGEPVVVEGGYSLPDDAGVEVLR</sequence>
<dbReference type="Gene3D" id="2.40.420.20">
    <property type="match status" value="1"/>
</dbReference>